<keyword evidence="7 9" id="KW-0472">Membrane</keyword>
<dbReference type="InterPro" id="IPR055348">
    <property type="entry name" value="DctQ"/>
</dbReference>
<evidence type="ECO:0000256" key="6">
    <source>
        <dbReference type="ARBA" id="ARBA00022989"/>
    </source>
</evidence>
<proteinExistence type="inferred from homology"/>
<dbReference type="PANTHER" id="PTHR35011:SF10">
    <property type="entry name" value="TRAP TRANSPORTER SMALL PERMEASE PROTEIN"/>
    <property type="match status" value="1"/>
</dbReference>
<dbReference type="InterPro" id="IPR007387">
    <property type="entry name" value="TRAP_DctQ"/>
</dbReference>
<feature type="transmembrane region" description="Helical" evidence="9">
    <location>
        <begin position="115"/>
        <end position="140"/>
    </location>
</feature>
<reference evidence="11 12" key="1">
    <citation type="submission" date="2016-08" db="EMBL/GenBank/DDBJ databases">
        <authorList>
            <person name="Varghese N."/>
            <person name="Submissions Spin"/>
        </authorList>
    </citation>
    <scope>NUCLEOTIDE SEQUENCE [LARGE SCALE GENOMIC DNA]</scope>
    <source>
        <strain evidence="11 12">HL-109</strain>
    </source>
</reference>
<dbReference type="PANTHER" id="PTHR35011">
    <property type="entry name" value="2,3-DIKETO-L-GULONATE TRAP TRANSPORTER SMALL PERMEASE PROTEIN YIAM"/>
    <property type="match status" value="1"/>
</dbReference>
<comment type="similarity">
    <text evidence="8 9">Belongs to the TRAP transporter small permease family.</text>
</comment>
<evidence type="ECO:0000256" key="2">
    <source>
        <dbReference type="ARBA" id="ARBA00022448"/>
    </source>
</evidence>
<evidence type="ECO:0000256" key="5">
    <source>
        <dbReference type="ARBA" id="ARBA00022692"/>
    </source>
</evidence>
<comment type="function">
    <text evidence="9">Part of the tripartite ATP-independent periplasmic (TRAP) transport system.</text>
</comment>
<comment type="subunit">
    <text evidence="9">The complex comprises the extracytoplasmic solute receptor protein and the two transmembrane proteins.</text>
</comment>
<feature type="domain" description="Tripartite ATP-independent periplasmic transporters DctQ component" evidence="10">
    <location>
        <begin position="54"/>
        <end position="183"/>
    </location>
</feature>
<evidence type="ECO:0000256" key="7">
    <source>
        <dbReference type="ARBA" id="ARBA00023136"/>
    </source>
</evidence>
<comment type="caution">
    <text evidence="11">The sequence shown here is derived from an EMBL/GenBank/DDBJ whole genome shotgun (WGS) entry which is preliminary data.</text>
</comment>
<comment type="subcellular location">
    <subcellularLocation>
        <location evidence="1 9">Cell inner membrane</location>
        <topology evidence="1 9">Multi-pass membrane protein</topology>
    </subcellularLocation>
</comment>
<gene>
    <name evidence="11" type="ORF">GA0071312_2110</name>
</gene>
<dbReference type="Proteomes" id="UP000182800">
    <property type="component" value="Unassembled WGS sequence"/>
</dbReference>
<protein>
    <recommendedName>
        <fullName evidence="9">TRAP transporter small permease protein</fullName>
    </recommendedName>
</protein>
<evidence type="ECO:0000313" key="12">
    <source>
        <dbReference type="Proteomes" id="UP000182800"/>
    </source>
</evidence>
<evidence type="ECO:0000256" key="3">
    <source>
        <dbReference type="ARBA" id="ARBA00022475"/>
    </source>
</evidence>
<sequence length="192" mass="20780">MAQTYTENKVAMQQVAENHAPDRPPGRFCRLQTFSQRASAVSAIVGMLIIALVMIFTVCDVVMRFTLSRPLAGAVDVMTYGLALAVAAVMPWGFAKNSHVSVDILSTTLPPRPRAVLDCAINLVCAIAIGALAWRLWLLAGSRRASGDRMWILQFETWPLWYAVAAGFGACVFVCLIVAVSRISEAFEGSAS</sequence>
<keyword evidence="2 9" id="KW-0813">Transport</keyword>
<keyword evidence="5 9" id="KW-0812">Transmembrane</keyword>
<evidence type="ECO:0000259" key="10">
    <source>
        <dbReference type="Pfam" id="PF04290"/>
    </source>
</evidence>
<feature type="transmembrane region" description="Helical" evidence="9">
    <location>
        <begin position="77"/>
        <end position="95"/>
    </location>
</feature>
<dbReference type="Pfam" id="PF04290">
    <property type="entry name" value="DctQ"/>
    <property type="match status" value="1"/>
</dbReference>
<name>A0ABY0K9P3_9HYPH</name>
<keyword evidence="12" id="KW-1185">Reference proteome</keyword>
<evidence type="ECO:0000313" key="11">
    <source>
        <dbReference type="EMBL" id="SCC81177.1"/>
    </source>
</evidence>
<organism evidence="11 12">
    <name type="scientific">Saliniramus fredricksonii</name>
    <dbReference type="NCBI Taxonomy" id="1653334"/>
    <lineage>
        <taxon>Bacteria</taxon>
        <taxon>Pseudomonadati</taxon>
        <taxon>Pseudomonadota</taxon>
        <taxon>Alphaproteobacteria</taxon>
        <taxon>Hyphomicrobiales</taxon>
        <taxon>Salinarimonadaceae</taxon>
        <taxon>Saliniramus</taxon>
    </lineage>
</organism>
<evidence type="ECO:0000256" key="8">
    <source>
        <dbReference type="ARBA" id="ARBA00038436"/>
    </source>
</evidence>
<dbReference type="EMBL" id="FMBM01000002">
    <property type="protein sequence ID" value="SCC81177.1"/>
    <property type="molecule type" value="Genomic_DNA"/>
</dbReference>
<evidence type="ECO:0000256" key="9">
    <source>
        <dbReference type="RuleBase" id="RU369079"/>
    </source>
</evidence>
<keyword evidence="4 9" id="KW-0997">Cell inner membrane</keyword>
<evidence type="ECO:0000256" key="1">
    <source>
        <dbReference type="ARBA" id="ARBA00004429"/>
    </source>
</evidence>
<keyword evidence="6 9" id="KW-1133">Transmembrane helix</keyword>
<accession>A0ABY0K9P3</accession>
<evidence type="ECO:0000256" key="4">
    <source>
        <dbReference type="ARBA" id="ARBA00022519"/>
    </source>
</evidence>
<keyword evidence="3" id="KW-1003">Cell membrane</keyword>
<feature type="transmembrane region" description="Helical" evidence="9">
    <location>
        <begin position="160"/>
        <end position="180"/>
    </location>
</feature>
<feature type="transmembrane region" description="Helical" evidence="9">
    <location>
        <begin position="40"/>
        <end position="65"/>
    </location>
</feature>